<organism evidence="2 3">
    <name type="scientific">Halocaridina rubra</name>
    <name type="common">Hawaiian red shrimp</name>
    <dbReference type="NCBI Taxonomy" id="373956"/>
    <lineage>
        <taxon>Eukaryota</taxon>
        <taxon>Metazoa</taxon>
        <taxon>Ecdysozoa</taxon>
        <taxon>Arthropoda</taxon>
        <taxon>Crustacea</taxon>
        <taxon>Multicrustacea</taxon>
        <taxon>Malacostraca</taxon>
        <taxon>Eumalacostraca</taxon>
        <taxon>Eucarida</taxon>
        <taxon>Decapoda</taxon>
        <taxon>Pleocyemata</taxon>
        <taxon>Caridea</taxon>
        <taxon>Atyoidea</taxon>
        <taxon>Atyidae</taxon>
        <taxon>Halocaridina</taxon>
    </lineage>
</organism>
<dbReference type="Proteomes" id="UP001381693">
    <property type="component" value="Unassembled WGS sequence"/>
</dbReference>
<sequence length="124" mass="13973">MLLVHKGFRYFQESSSFVYGSLCFVDKITNGFAVFTIQELTRTACLGPDCSDYFRHVMSLGIFVPLFLCFIAMCLISRERIGHTRKLKQAYQDRDESLSSNSSDSSEILLSTTTNLGYGTVTKV</sequence>
<keyword evidence="3" id="KW-1185">Reference proteome</keyword>
<feature type="transmembrane region" description="Helical" evidence="1">
    <location>
        <begin position="57"/>
        <end position="76"/>
    </location>
</feature>
<proteinExistence type="predicted"/>
<evidence type="ECO:0000313" key="3">
    <source>
        <dbReference type="Proteomes" id="UP001381693"/>
    </source>
</evidence>
<evidence type="ECO:0000313" key="2">
    <source>
        <dbReference type="EMBL" id="KAK7069282.1"/>
    </source>
</evidence>
<comment type="caution">
    <text evidence="2">The sequence shown here is derived from an EMBL/GenBank/DDBJ whole genome shotgun (WGS) entry which is preliminary data.</text>
</comment>
<keyword evidence="1" id="KW-1133">Transmembrane helix</keyword>
<name>A0AAN8WNC2_HALRR</name>
<reference evidence="2 3" key="1">
    <citation type="submission" date="2023-11" db="EMBL/GenBank/DDBJ databases">
        <title>Halocaridina rubra genome assembly.</title>
        <authorList>
            <person name="Smith C."/>
        </authorList>
    </citation>
    <scope>NUCLEOTIDE SEQUENCE [LARGE SCALE GENOMIC DNA]</scope>
    <source>
        <strain evidence="2">EP-1</strain>
        <tissue evidence="2">Whole</tissue>
    </source>
</reference>
<dbReference type="EMBL" id="JAXCGZ010016987">
    <property type="protein sequence ID" value="KAK7069282.1"/>
    <property type="molecule type" value="Genomic_DNA"/>
</dbReference>
<accession>A0AAN8WNC2</accession>
<evidence type="ECO:0000256" key="1">
    <source>
        <dbReference type="SAM" id="Phobius"/>
    </source>
</evidence>
<keyword evidence="1" id="KW-0812">Transmembrane</keyword>
<protein>
    <submittedName>
        <fullName evidence="2">Uncharacterized protein</fullName>
    </submittedName>
</protein>
<dbReference type="AlphaFoldDB" id="A0AAN8WNC2"/>
<gene>
    <name evidence="2" type="ORF">SK128_003152</name>
</gene>
<keyword evidence="1" id="KW-0472">Membrane</keyword>